<feature type="transmembrane region" description="Helical" evidence="5">
    <location>
        <begin position="33"/>
        <end position="53"/>
    </location>
</feature>
<dbReference type="Proteomes" id="UP001596500">
    <property type="component" value="Unassembled WGS sequence"/>
</dbReference>
<gene>
    <name evidence="8" type="ORF">ACFQNG_05635</name>
</gene>
<evidence type="ECO:0000256" key="1">
    <source>
        <dbReference type="ARBA" id="ARBA00004141"/>
    </source>
</evidence>
<evidence type="ECO:0000256" key="2">
    <source>
        <dbReference type="ARBA" id="ARBA00022692"/>
    </source>
</evidence>
<feature type="transmembrane region" description="Helical" evidence="5">
    <location>
        <begin position="65"/>
        <end position="98"/>
    </location>
</feature>
<keyword evidence="3 5" id="KW-1133">Transmembrane helix</keyword>
<sequence length="213" mass="23113">MTEIAQLLTHPGVMTILLAIGLIGLSVELLAPGLAWPGIIGGISFFAFFWASFMTEPLGWGIPGLFVLGVILLILEMVLPTLGIIGILGGIALFASLVMTVSSIWVVAVGLLLALVVIWILFKFFGLKVRWNQLVLRDEQKNEAGYVSSRDRRELLGQVGVTLTTLRPSGFAQFGEQKEDVVSEGEVIPDGVKVKVIAVEGMRVVVRKEVEKE</sequence>
<evidence type="ECO:0000259" key="7">
    <source>
        <dbReference type="Pfam" id="PF24961"/>
    </source>
</evidence>
<comment type="caution">
    <text evidence="8">The sequence shown here is derived from an EMBL/GenBank/DDBJ whole genome shotgun (WGS) entry which is preliminary data.</text>
</comment>
<proteinExistence type="predicted"/>
<dbReference type="InterPro" id="IPR056739">
    <property type="entry name" value="NfeD_membrane"/>
</dbReference>
<dbReference type="InterPro" id="IPR012340">
    <property type="entry name" value="NA-bd_OB-fold"/>
</dbReference>
<evidence type="ECO:0000259" key="6">
    <source>
        <dbReference type="Pfam" id="PF01957"/>
    </source>
</evidence>
<evidence type="ECO:0000256" key="4">
    <source>
        <dbReference type="ARBA" id="ARBA00023136"/>
    </source>
</evidence>
<dbReference type="RefSeq" id="WP_379863905.1">
    <property type="nucleotide sequence ID" value="NZ_JBHTBW010000015.1"/>
</dbReference>
<keyword evidence="9" id="KW-1185">Reference proteome</keyword>
<feature type="domain" description="NfeD-like C-terminal" evidence="6">
    <location>
        <begin position="154"/>
        <end position="208"/>
    </location>
</feature>
<keyword evidence="4 5" id="KW-0472">Membrane</keyword>
<organism evidence="8 9">
    <name type="scientific">Laceyella putida</name>
    <dbReference type="NCBI Taxonomy" id="110101"/>
    <lineage>
        <taxon>Bacteria</taxon>
        <taxon>Bacillati</taxon>
        <taxon>Bacillota</taxon>
        <taxon>Bacilli</taxon>
        <taxon>Bacillales</taxon>
        <taxon>Thermoactinomycetaceae</taxon>
        <taxon>Laceyella</taxon>
    </lineage>
</organism>
<comment type="subcellular location">
    <subcellularLocation>
        <location evidence="1">Membrane</location>
        <topology evidence="1">Multi-pass membrane protein</topology>
    </subcellularLocation>
</comment>
<evidence type="ECO:0000313" key="9">
    <source>
        <dbReference type="Proteomes" id="UP001596500"/>
    </source>
</evidence>
<keyword evidence="2 5" id="KW-0812">Transmembrane</keyword>
<feature type="transmembrane region" description="Helical" evidence="5">
    <location>
        <begin position="7"/>
        <end position="27"/>
    </location>
</feature>
<dbReference type="Gene3D" id="2.40.50.140">
    <property type="entry name" value="Nucleic acid-binding proteins"/>
    <property type="match status" value="1"/>
</dbReference>
<dbReference type="PANTHER" id="PTHR33507">
    <property type="entry name" value="INNER MEMBRANE PROTEIN YBBJ"/>
    <property type="match status" value="1"/>
</dbReference>
<dbReference type="Pfam" id="PF24961">
    <property type="entry name" value="NfeD_membrane"/>
    <property type="match status" value="1"/>
</dbReference>
<dbReference type="EMBL" id="JBHTBW010000015">
    <property type="protein sequence ID" value="MFC7440626.1"/>
    <property type="molecule type" value="Genomic_DNA"/>
</dbReference>
<feature type="transmembrane region" description="Helical" evidence="5">
    <location>
        <begin position="104"/>
        <end position="122"/>
    </location>
</feature>
<dbReference type="InterPro" id="IPR002810">
    <property type="entry name" value="NfeD-like_C"/>
</dbReference>
<accession>A0ABW2RHZ0</accession>
<feature type="domain" description="NfeD integral membrane" evidence="7">
    <location>
        <begin position="13"/>
        <end position="123"/>
    </location>
</feature>
<evidence type="ECO:0000256" key="5">
    <source>
        <dbReference type="SAM" id="Phobius"/>
    </source>
</evidence>
<evidence type="ECO:0000313" key="8">
    <source>
        <dbReference type="EMBL" id="MFC7440626.1"/>
    </source>
</evidence>
<evidence type="ECO:0000256" key="3">
    <source>
        <dbReference type="ARBA" id="ARBA00022989"/>
    </source>
</evidence>
<name>A0ABW2RHZ0_9BACL</name>
<dbReference type="PANTHER" id="PTHR33507:SF3">
    <property type="entry name" value="INNER MEMBRANE PROTEIN YBBJ"/>
    <property type="match status" value="1"/>
</dbReference>
<protein>
    <submittedName>
        <fullName evidence="8">NfeD family protein</fullName>
    </submittedName>
</protein>
<dbReference type="InterPro" id="IPR052165">
    <property type="entry name" value="Membrane_assoc_protease"/>
</dbReference>
<reference evidence="9" key="1">
    <citation type="journal article" date="2019" name="Int. J. Syst. Evol. Microbiol.">
        <title>The Global Catalogue of Microorganisms (GCM) 10K type strain sequencing project: providing services to taxonomists for standard genome sequencing and annotation.</title>
        <authorList>
            <consortium name="The Broad Institute Genomics Platform"/>
            <consortium name="The Broad Institute Genome Sequencing Center for Infectious Disease"/>
            <person name="Wu L."/>
            <person name="Ma J."/>
        </authorList>
    </citation>
    <scope>NUCLEOTIDE SEQUENCE [LARGE SCALE GENOMIC DNA]</scope>
    <source>
        <strain evidence="9">CGMCC 1.12942</strain>
    </source>
</reference>
<dbReference type="Pfam" id="PF01957">
    <property type="entry name" value="NfeD"/>
    <property type="match status" value="1"/>
</dbReference>